<feature type="region of interest" description="Disordered" evidence="1">
    <location>
        <begin position="135"/>
        <end position="155"/>
    </location>
</feature>
<gene>
    <name evidence="2" type="ORF">yc1106_03393</name>
</gene>
<organism evidence="2 3">
    <name type="scientific">Curvularia clavata</name>
    <dbReference type="NCBI Taxonomy" id="95742"/>
    <lineage>
        <taxon>Eukaryota</taxon>
        <taxon>Fungi</taxon>
        <taxon>Dikarya</taxon>
        <taxon>Ascomycota</taxon>
        <taxon>Pezizomycotina</taxon>
        <taxon>Dothideomycetes</taxon>
        <taxon>Pleosporomycetidae</taxon>
        <taxon>Pleosporales</taxon>
        <taxon>Pleosporineae</taxon>
        <taxon>Pleosporaceae</taxon>
        <taxon>Curvularia</taxon>
    </lineage>
</organism>
<reference evidence="2" key="1">
    <citation type="submission" date="2021-12" db="EMBL/GenBank/DDBJ databases">
        <title>Curvularia clavata genome.</title>
        <authorList>
            <person name="Cao Y."/>
        </authorList>
    </citation>
    <scope>NUCLEOTIDE SEQUENCE</scope>
    <source>
        <strain evidence="2">Yc1106</strain>
    </source>
</reference>
<feature type="compositionally biased region" description="Basic and acidic residues" evidence="1">
    <location>
        <begin position="135"/>
        <end position="151"/>
    </location>
</feature>
<feature type="region of interest" description="Disordered" evidence="1">
    <location>
        <begin position="1"/>
        <end position="32"/>
    </location>
</feature>
<dbReference type="OrthoDB" id="3794585at2759"/>
<keyword evidence="3" id="KW-1185">Reference proteome</keyword>
<dbReference type="VEuPathDB" id="FungiDB:yc1106_03393"/>
<name>A0A9Q9DRW2_CURCL</name>
<feature type="compositionally biased region" description="Basic and acidic residues" evidence="1">
    <location>
        <begin position="21"/>
        <end position="30"/>
    </location>
</feature>
<dbReference type="AlphaFoldDB" id="A0A9Q9DRW2"/>
<protein>
    <submittedName>
        <fullName evidence="2">Uncharacterized protein</fullName>
    </submittedName>
</protein>
<accession>A0A9Q9DRW2</accession>
<evidence type="ECO:0000313" key="3">
    <source>
        <dbReference type="Proteomes" id="UP001056012"/>
    </source>
</evidence>
<dbReference type="EMBL" id="CP089275">
    <property type="protein sequence ID" value="USP76119.1"/>
    <property type="molecule type" value="Genomic_DNA"/>
</dbReference>
<evidence type="ECO:0000313" key="2">
    <source>
        <dbReference type="EMBL" id="USP76119.1"/>
    </source>
</evidence>
<sequence>MSIYDIPRTPTPKPAHQLRNNGKDHDRLQRASDSTCIIQSKQKPRAFSVTEAKNPPRALQKHANTRKRRLPVNQLALLRTTTSHVSTKAQSLATGSSPSRRLLDIASAVNETLRGTSDHALKSVPDVHDVTFEGLPRHEFQGTSRQPDRRGNYGSARRHKSIILPMVFALAQDRFEHPEANREKKTPRLLNIVG</sequence>
<evidence type="ECO:0000256" key="1">
    <source>
        <dbReference type="SAM" id="MobiDB-lite"/>
    </source>
</evidence>
<dbReference type="Proteomes" id="UP001056012">
    <property type="component" value="Chromosome 2"/>
</dbReference>
<proteinExistence type="predicted"/>